<dbReference type="GO" id="GO:0005737">
    <property type="term" value="C:cytoplasm"/>
    <property type="evidence" value="ECO:0007669"/>
    <property type="project" value="TreeGrafter"/>
</dbReference>
<feature type="domain" description="Lipocalin/cytosolic fatty-acid binding" evidence="2">
    <location>
        <begin position="38"/>
        <end position="163"/>
    </location>
</feature>
<dbReference type="Proteomes" id="UP000838756">
    <property type="component" value="Unassembled WGS sequence"/>
</dbReference>
<dbReference type="GO" id="GO:0006629">
    <property type="term" value="P:lipid metabolic process"/>
    <property type="evidence" value="ECO:0007669"/>
    <property type="project" value="TreeGrafter"/>
</dbReference>
<dbReference type="OrthoDB" id="6601560at2759"/>
<evidence type="ECO:0000313" key="4">
    <source>
        <dbReference type="Proteomes" id="UP000838756"/>
    </source>
</evidence>
<gene>
    <name evidence="3" type="primary">jg8933</name>
    <name evidence="3" type="ORF">PAEG_LOCUS25478</name>
</gene>
<dbReference type="AlphaFoldDB" id="A0A8S4SHP9"/>
<name>A0A8S4SHP9_9NEOP</name>
<dbReference type="InterPro" id="IPR000566">
    <property type="entry name" value="Lipocln_cytosolic_FA-bd_dom"/>
</dbReference>
<organism evidence="3 4">
    <name type="scientific">Pararge aegeria aegeria</name>
    <dbReference type="NCBI Taxonomy" id="348720"/>
    <lineage>
        <taxon>Eukaryota</taxon>
        <taxon>Metazoa</taxon>
        <taxon>Ecdysozoa</taxon>
        <taxon>Arthropoda</taxon>
        <taxon>Hexapoda</taxon>
        <taxon>Insecta</taxon>
        <taxon>Pterygota</taxon>
        <taxon>Neoptera</taxon>
        <taxon>Endopterygota</taxon>
        <taxon>Lepidoptera</taxon>
        <taxon>Glossata</taxon>
        <taxon>Ditrysia</taxon>
        <taxon>Papilionoidea</taxon>
        <taxon>Nymphalidae</taxon>
        <taxon>Satyrinae</taxon>
        <taxon>Satyrini</taxon>
        <taxon>Parargina</taxon>
        <taxon>Pararge</taxon>
    </lineage>
</organism>
<sequence>MFYFLLLTLCIFEVESVTQNVSCPNVRPRELDLFELDGKWYLAAVATDLNIQGDCAMVVFSHKNTNTTDVSISWIVNNTASYFNGSVALTSDSTGADFLMVTYTDKKTETYSVLDVDYEHYAVIFACYDDPDGNSSSYELWKLTRSPHLKKTDAIKLDQAVGNYSLQSTPFMYFNNTESSCKINAGNHLNPATLVMTSAAAITLFRRLY</sequence>
<accession>A0A8S4SHP9</accession>
<evidence type="ECO:0000259" key="2">
    <source>
        <dbReference type="Pfam" id="PF00061"/>
    </source>
</evidence>
<evidence type="ECO:0000256" key="1">
    <source>
        <dbReference type="SAM" id="SignalP"/>
    </source>
</evidence>
<evidence type="ECO:0000313" key="3">
    <source>
        <dbReference type="EMBL" id="CAH2266872.1"/>
    </source>
</evidence>
<reference evidence="3" key="1">
    <citation type="submission" date="2022-03" db="EMBL/GenBank/DDBJ databases">
        <authorList>
            <person name="Lindestad O."/>
        </authorList>
    </citation>
    <scope>NUCLEOTIDE SEQUENCE</scope>
</reference>
<proteinExistence type="predicted"/>
<keyword evidence="1" id="KW-0732">Signal</keyword>
<dbReference type="PANTHER" id="PTHR10612">
    <property type="entry name" value="APOLIPOPROTEIN D"/>
    <property type="match status" value="1"/>
</dbReference>
<keyword evidence="4" id="KW-1185">Reference proteome</keyword>
<dbReference type="InterPro" id="IPR012674">
    <property type="entry name" value="Calycin"/>
</dbReference>
<feature type="signal peptide" evidence="1">
    <location>
        <begin position="1"/>
        <end position="16"/>
    </location>
</feature>
<dbReference type="SUPFAM" id="SSF50814">
    <property type="entry name" value="Lipocalins"/>
    <property type="match status" value="1"/>
</dbReference>
<dbReference type="Gene3D" id="2.40.128.20">
    <property type="match status" value="1"/>
</dbReference>
<dbReference type="Pfam" id="PF00061">
    <property type="entry name" value="Lipocalin"/>
    <property type="match status" value="1"/>
</dbReference>
<comment type="caution">
    <text evidence="3">The sequence shown here is derived from an EMBL/GenBank/DDBJ whole genome shotgun (WGS) entry which is preliminary data.</text>
</comment>
<dbReference type="EMBL" id="CAKXAJ010026320">
    <property type="protein sequence ID" value="CAH2266872.1"/>
    <property type="molecule type" value="Genomic_DNA"/>
</dbReference>
<dbReference type="CDD" id="cd00301">
    <property type="entry name" value="lipocalin_FABP"/>
    <property type="match status" value="1"/>
</dbReference>
<feature type="chain" id="PRO_5035829430" evidence="1">
    <location>
        <begin position="17"/>
        <end position="209"/>
    </location>
</feature>
<dbReference type="GO" id="GO:0000302">
    <property type="term" value="P:response to reactive oxygen species"/>
    <property type="evidence" value="ECO:0007669"/>
    <property type="project" value="TreeGrafter"/>
</dbReference>
<dbReference type="PANTHER" id="PTHR10612:SF34">
    <property type="entry name" value="APOLIPOPROTEIN D"/>
    <property type="match status" value="1"/>
</dbReference>
<protein>
    <submittedName>
        <fullName evidence="3">Jg8933 protein</fullName>
    </submittedName>
</protein>